<dbReference type="eggNOG" id="ENOG5033TRP">
    <property type="taxonomic scope" value="Bacteria"/>
</dbReference>
<dbReference type="OrthoDB" id="128879at2"/>
<organism evidence="1">
    <name type="scientific">Solibacter usitatus (strain Ellin6076)</name>
    <dbReference type="NCBI Taxonomy" id="234267"/>
    <lineage>
        <taxon>Bacteria</taxon>
        <taxon>Pseudomonadati</taxon>
        <taxon>Acidobacteriota</taxon>
        <taxon>Terriglobia</taxon>
        <taxon>Bryobacterales</taxon>
        <taxon>Solibacteraceae</taxon>
        <taxon>Candidatus Solibacter</taxon>
    </lineage>
</organism>
<dbReference type="AlphaFoldDB" id="Q027M4"/>
<dbReference type="KEGG" id="sus:Acid_1793"/>
<dbReference type="EMBL" id="CP000473">
    <property type="protein sequence ID" value="ABJ82783.1"/>
    <property type="molecule type" value="Genomic_DNA"/>
</dbReference>
<dbReference type="Pfam" id="PF15956">
    <property type="entry name" value="DUF4760"/>
    <property type="match status" value="1"/>
</dbReference>
<dbReference type="HOGENOM" id="CLU_144829_0_0_0"/>
<evidence type="ECO:0000313" key="1">
    <source>
        <dbReference type="EMBL" id="ABJ82783.1"/>
    </source>
</evidence>
<reference evidence="1" key="1">
    <citation type="submission" date="2006-10" db="EMBL/GenBank/DDBJ databases">
        <title>Complete sequence of Solibacter usitatus Ellin6076.</title>
        <authorList>
            <consortium name="US DOE Joint Genome Institute"/>
            <person name="Copeland A."/>
            <person name="Lucas S."/>
            <person name="Lapidus A."/>
            <person name="Barry K."/>
            <person name="Detter J.C."/>
            <person name="Glavina del Rio T."/>
            <person name="Hammon N."/>
            <person name="Israni S."/>
            <person name="Dalin E."/>
            <person name="Tice H."/>
            <person name="Pitluck S."/>
            <person name="Thompson L.S."/>
            <person name="Brettin T."/>
            <person name="Bruce D."/>
            <person name="Han C."/>
            <person name="Tapia R."/>
            <person name="Gilna P."/>
            <person name="Schmutz J."/>
            <person name="Larimer F."/>
            <person name="Land M."/>
            <person name="Hauser L."/>
            <person name="Kyrpides N."/>
            <person name="Mikhailova N."/>
            <person name="Janssen P.H."/>
            <person name="Kuske C.R."/>
            <person name="Richardson P."/>
        </authorList>
    </citation>
    <scope>NUCLEOTIDE SEQUENCE</scope>
    <source>
        <strain evidence="1">Ellin6076</strain>
    </source>
</reference>
<dbReference type="InParanoid" id="Q027M4"/>
<dbReference type="InterPro" id="IPR031876">
    <property type="entry name" value="DUF4760"/>
</dbReference>
<accession>Q027M4</accession>
<sequence length="152" mass="17975">MEAKPTYEQGKLHLQIFEMRREPRLREARDWFFKNYFADSYDDAMRIAAPGTEGGTFTMMVWSYWEQACAFLNHGLLHEDLFFETSGEFFGVWERVKPGIQEGRKRWSNNQFLANLEKAAKRYETWIESRSPGNLAAMREFMKQMRPQGKAA</sequence>
<dbReference type="STRING" id="234267.Acid_1793"/>
<protein>
    <submittedName>
        <fullName evidence="1">Uncharacterized protein</fullName>
    </submittedName>
</protein>
<gene>
    <name evidence="1" type="ordered locus">Acid_1793</name>
</gene>
<proteinExistence type="predicted"/>
<name>Q027M4_SOLUE</name>